<dbReference type="RefSeq" id="WP_006865215.1">
    <property type="nucleotide sequence ID" value="NZ_BAHE01000006.1"/>
</dbReference>
<feature type="chain" id="PRO_5003895549" description="Alkaline phosphatase" evidence="1">
    <location>
        <begin position="26"/>
        <end position="150"/>
    </location>
</feature>
<keyword evidence="1" id="KW-0732">Signal</keyword>
<gene>
    <name evidence="2" type="ORF">GONAM_06_00480</name>
</gene>
<reference evidence="2 3" key="1">
    <citation type="submission" date="2012-08" db="EMBL/GenBank/DDBJ databases">
        <title>Whole genome shotgun sequence of Gordonia namibiensis NBRC 108229.</title>
        <authorList>
            <person name="Isaki-Nakamura S."/>
            <person name="Hosoyama A."/>
            <person name="Tsuchikane K."/>
            <person name="Katsumata H."/>
            <person name="Baba S."/>
            <person name="Yamazaki S."/>
            <person name="Fujita N."/>
        </authorList>
    </citation>
    <scope>NUCLEOTIDE SEQUENCE [LARGE SCALE GENOMIC DNA]</scope>
    <source>
        <strain evidence="2 3">NBRC 108229</strain>
    </source>
</reference>
<keyword evidence="3" id="KW-1185">Reference proteome</keyword>
<evidence type="ECO:0008006" key="4">
    <source>
        <dbReference type="Google" id="ProtNLM"/>
    </source>
</evidence>
<organism evidence="2 3">
    <name type="scientific">Gordonia namibiensis NBRC 108229</name>
    <dbReference type="NCBI Taxonomy" id="1208314"/>
    <lineage>
        <taxon>Bacteria</taxon>
        <taxon>Bacillati</taxon>
        <taxon>Actinomycetota</taxon>
        <taxon>Actinomycetes</taxon>
        <taxon>Mycobacteriales</taxon>
        <taxon>Gordoniaceae</taxon>
        <taxon>Gordonia</taxon>
    </lineage>
</organism>
<dbReference type="AlphaFoldDB" id="K6VRU9"/>
<comment type="caution">
    <text evidence="2">The sequence shown here is derived from an EMBL/GenBank/DDBJ whole genome shotgun (WGS) entry which is preliminary data.</text>
</comment>
<dbReference type="Proteomes" id="UP000035058">
    <property type="component" value="Unassembled WGS sequence"/>
</dbReference>
<name>K6VRU9_9ACTN</name>
<evidence type="ECO:0000256" key="1">
    <source>
        <dbReference type="SAM" id="SignalP"/>
    </source>
</evidence>
<feature type="signal peptide" evidence="1">
    <location>
        <begin position="1"/>
        <end position="25"/>
    </location>
</feature>
<evidence type="ECO:0000313" key="2">
    <source>
        <dbReference type="EMBL" id="GAB98938.1"/>
    </source>
</evidence>
<protein>
    <recommendedName>
        <fullName evidence="4">Alkaline phosphatase</fullName>
    </recommendedName>
</protein>
<sequence length="150" mass="15704">MRRTLGIAALTAAAAATMITTPASAAPGLSWHGIDSGSLSAPGLGVVLPSISMSVENSLGSALGPNRYSRPFAPRVKWSARVFGGQGRDIPCRVDITFLGTSLPTYHATVCEGSATFTDPFYNKPGTFTITAYENMSGMGARDSRTFVIQ</sequence>
<evidence type="ECO:0000313" key="3">
    <source>
        <dbReference type="Proteomes" id="UP000035058"/>
    </source>
</evidence>
<accession>K6VRU9</accession>
<proteinExistence type="predicted"/>
<dbReference type="EMBL" id="BAHE01000006">
    <property type="protein sequence ID" value="GAB98938.1"/>
    <property type="molecule type" value="Genomic_DNA"/>
</dbReference>